<feature type="region of interest" description="Disordered" evidence="2">
    <location>
        <begin position="182"/>
        <end position="201"/>
    </location>
</feature>
<feature type="compositionally biased region" description="Low complexity" evidence="2">
    <location>
        <begin position="357"/>
        <end position="385"/>
    </location>
</feature>
<feature type="non-terminal residue" evidence="3">
    <location>
        <position position="482"/>
    </location>
</feature>
<protein>
    <submittedName>
        <fullName evidence="3">Uncharacterized protein</fullName>
    </submittedName>
</protein>
<accession>A0A1D1ZVP1</accession>
<name>A0A1D1ZVP1_AUXPR</name>
<dbReference type="PANTHER" id="PTHR13900:SF0">
    <property type="entry name" value="TRANSCRIPTION INITIATION FACTOR TFIID SUBUNIT 1"/>
    <property type="match status" value="1"/>
</dbReference>
<reference evidence="3" key="1">
    <citation type="submission" date="2015-08" db="EMBL/GenBank/DDBJ databases">
        <authorList>
            <person name="Babu N.S."/>
            <person name="Beckwith C.J."/>
            <person name="Beseler K.G."/>
            <person name="Brison A."/>
            <person name="Carone J.V."/>
            <person name="Caskin T.P."/>
            <person name="Diamond M."/>
            <person name="Durham M.E."/>
            <person name="Foxe J.M."/>
            <person name="Go M."/>
            <person name="Henderson B.A."/>
            <person name="Jones I.B."/>
            <person name="McGettigan J.A."/>
            <person name="Micheletti S.J."/>
            <person name="Nasrallah M.E."/>
            <person name="Ortiz D."/>
            <person name="Piller C.R."/>
            <person name="Privatt S.R."/>
            <person name="Schneider S.L."/>
            <person name="Sharp S."/>
            <person name="Smith T.C."/>
            <person name="Stanton J.D."/>
            <person name="Ullery H.E."/>
            <person name="Wilson R.J."/>
            <person name="Serrano M.G."/>
            <person name="Buck G."/>
            <person name="Lee V."/>
            <person name="Wang Y."/>
            <person name="Carvalho R."/>
            <person name="Voegtly L."/>
            <person name="Shi R."/>
            <person name="Duckworth R."/>
            <person name="Johnson A."/>
            <person name="Loviza R."/>
            <person name="Walstead R."/>
            <person name="Shah Z."/>
            <person name="Kiflezghi M."/>
            <person name="Wade K."/>
            <person name="Ball S.L."/>
            <person name="Bradley K.W."/>
            <person name="Asai D.J."/>
            <person name="Bowman C.A."/>
            <person name="Russell D.A."/>
            <person name="Pope W.H."/>
            <person name="Jacobs-Sera D."/>
            <person name="Hendrix R.W."/>
            <person name="Hatfull G.F."/>
        </authorList>
    </citation>
    <scope>NUCLEOTIDE SEQUENCE</scope>
</reference>
<dbReference type="EMBL" id="GDKF01007675">
    <property type="protein sequence ID" value="JAT70947.1"/>
    <property type="molecule type" value="Transcribed_RNA"/>
</dbReference>
<dbReference type="PANTHER" id="PTHR13900">
    <property type="entry name" value="TRANSCRIPTION INITIATION FACTOR TFIID"/>
    <property type="match status" value="1"/>
</dbReference>
<feature type="coiled-coil region" evidence="1">
    <location>
        <begin position="106"/>
        <end position="148"/>
    </location>
</feature>
<evidence type="ECO:0000313" key="3">
    <source>
        <dbReference type="EMBL" id="JAT70947.1"/>
    </source>
</evidence>
<keyword evidence="1" id="KW-0175">Coiled coil</keyword>
<evidence type="ECO:0000256" key="1">
    <source>
        <dbReference type="SAM" id="Coils"/>
    </source>
</evidence>
<organism evidence="3">
    <name type="scientific">Auxenochlorella protothecoides</name>
    <name type="common">Green microalga</name>
    <name type="synonym">Chlorella protothecoides</name>
    <dbReference type="NCBI Taxonomy" id="3075"/>
    <lineage>
        <taxon>Eukaryota</taxon>
        <taxon>Viridiplantae</taxon>
        <taxon>Chlorophyta</taxon>
        <taxon>core chlorophytes</taxon>
        <taxon>Trebouxiophyceae</taxon>
        <taxon>Chlorellales</taxon>
        <taxon>Chlorellaceae</taxon>
        <taxon>Auxenochlorella</taxon>
    </lineage>
</organism>
<dbReference type="InterPro" id="IPR040240">
    <property type="entry name" value="TAF1"/>
</dbReference>
<feature type="region of interest" description="Disordered" evidence="2">
    <location>
        <begin position="250"/>
        <end position="482"/>
    </location>
</feature>
<dbReference type="GO" id="GO:0051123">
    <property type="term" value="P:RNA polymerase II preinitiation complex assembly"/>
    <property type="evidence" value="ECO:0007669"/>
    <property type="project" value="TreeGrafter"/>
</dbReference>
<dbReference type="GO" id="GO:0016251">
    <property type="term" value="F:RNA polymerase II general transcription initiation factor activity"/>
    <property type="evidence" value="ECO:0007669"/>
    <property type="project" value="InterPro"/>
</dbReference>
<sequence>PADPTGRGVGYSFIRDVRHKAVGDDLAKSLARKQAGKVQGTDADLRRMTTDAAKKRLMDYGLTLAEIEPLGRWVRIDLVRQFANAAAADGVGGNMKFVRHQKTTLLEQQKKQREKAQEIFEKQMAVLHDTAEEDLGNQEELEAELERELLGEAEKKKPSQELSAEEELRELERMRTEGLLGEGSSAPGAAPAPAAGAANEAGLVPGKTRRIRRVVMVRGEDGQWAPAHEVVYSGRDAPYALASLYQKEGAGHSGPWGFGQRTISGRPRGLPKLSYTAARGRGMGRGRGRGRGGAGAGGAAGGAGRGGRRGARRDDDASEDEALSGLSADEAPAPKTAKKKARPALSGAGGEGAGDVQAPSADGQGAAPGDGTPPATGPRPAASAPVYLEDDDLELISSEDEAGAVAEAEPSSDYVPDEEELVERASPGPDEAATPPPGPRPLQATAWADAEDPDFSPTAGGGGGVAHARPATSRRSTGRAAS</sequence>
<gene>
    <name evidence="3" type="ORF">g.52714</name>
</gene>
<dbReference type="GO" id="GO:0017025">
    <property type="term" value="F:TBP-class protein binding"/>
    <property type="evidence" value="ECO:0007669"/>
    <property type="project" value="InterPro"/>
</dbReference>
<proteinExistence type="predicted"/>
<feature type="compositionally biased region" description="Acidic residues" evidence="2">
    <location>
        <begin position="388"/>
        <end position="402"/>
    </location>
</feature>
<feature type="non-terminal residue" evidence="3">
    <location>
        <position position="1"/>
    </location>
</feature>
<dbReference type="AlphaFoldDB" id="A0A1D1ZVP1"/>
<dbReference type="GO" id="GO:0005669">
    <property type="term" value="C:transcription factor TFIID complex"/>
    <property type="evidence" value="ECO:0007669"/>
    <property type="project" value="InterPro"/>
</dbReference>
<feature type="compositionally biased region" description="Gly residues" evidence="2">
    <location>
        <begin position="291"/>
        <end position="305"/>
    </location>
</feature>
<dbReference type="GO" id="GO:0004402">
    <property type="term" value="F:histone acetyltransferase activity"/>
    <property type="evidence" value="ECO:0007669"/>
    <property type="project" value="InterPro"/>
</dbReference>
<evidence type="ECO:0000256" key="2">
    <source>
        <dbReference type="SAM" id="MobiDB-lite"/>
    </source>
</evidence>